<keyword evidence="3" id="KW-1185">Reference proteome</keyword>
<dbReference type="AlphaFoldDB" id="A0AAJ1VG46"/>
<evidence type="ECO:0000313" key="3">
    <source>
        <dbReference type="Proteomes" id="UP000232721"/>
    </source>
</evidence>
<reference evidence="2 4" key="1">
    <citation type="journal article" date="2014" name="Int. J. Syst. Evol. Microbiol.">
        <title>Complete genome sequence of Corynebacterium casei LMG S-19264T (=DSM 44701T), isolated from a smear-ripened cheese.</title>
        <authorList>
            <consortium name="US DOE Joint Genome Institute (JGI-PGF)"/>
            <person name="Walter F."/>
            <person name="Albersmeier A."/>
            <person name="Kalinowski J."/>
            <person name="Ruckert C."/>
        </authorList>
    </citation>
    <scope>NUCLEOTIDE SEQUENCE [LARGE SCALE GENOMIC DNA]</scope>
    <source>
        <strain evidence="2 4">CECT 8670</strain>
    </source>
</reference>
<dbReference type="RefSeq" id="WP_165733475.1">
    <property type="nucleotide sequence ID" value="NZ_CP019336.1"/>
</dbReference>
<dbReference type="Pfam" id="PF04170">
    <property type="entry name" value="NlpE"/>
    <property type="match status" value="1"/>
</dbReference>
<dbReference type="Gene3D" id="2.40.128.640">
    <property type="match status" value="1"/>
</dbReference>
<proteinExistence type="predicted"/>
<organism evidence="2 4">
    <name type="scientific">Polaribacter sejongensis</name>
    <dbReference type="NCBI Taxonomy" id="985043"/>
    <lineage>
        <taxon>Bacteria</taxon>
        <taxon>Pseudomonadati</taxon>
        <taxon>Bacteroidota</taxon>
        <taxon>Flavobacteriia</taxon>
        <taxon>Flavobacteriales</taxon>
        <taxon>Flavobacteriaceae</taxon>
    </lineage>
</organism>
<reference evidence="1 3" key="2">
    <citation type="submission" date="2017-02" db="EMBL/GenBank/DDBJ databases">
        <title>Trade-off between light-utilization and light-protection in marine flavobacteria.</title>
        <authorList>
            <person name="Kumagai Y."/>
            <person name="Yoshizawa S."/>
            <person name="Kogure K."/>
            <person name="Iwasaki W."/>
        </authorList>
    </citation>
    <scope>NUCLEOTIDE SEQUENCE [LARGE SCALE GENOMIC DNA]</scope>
    <source>
        <strain evidence="1 3">KCTC 23670</strain>
    </source>
</reference>
<name>A0AAJ1VG46_9FLAO</name>
<dbReference type="EMBL" id="JAUFQH010000004">
    <property type="protein sequence ID" value="MDN3618869.1"/>
    <property type="molecule type" value="Genomic_DNA"/>
</dbReference>
<dbReference type="EMBL" id="CP019336">
    <property type="protein sequence ID" value="AUC22858.1"/>
    <property type="molecule type" value="Genomic_DNA"/>
</dbReference>
<accession>A0AAJ1VG46</accession>
<evidence type="ECO:0000313" key="1">
    <source>
        <dbReference type="EMBL" id="AUC22858.1"/>
    </source>
</evidence>
<reference evidence="2" key="3">
    <citation type="submission" date="2023-06" db="EMBL/GenBank/DDBJ databases">
        <authorList>
            <person name="Lucena T."/>
            <person name="Sun Q."/>
        </authorList>
    </citation>
    <scope>NUCLEOTIDE SEQUENCE</scope>
    <source>
        <strain evidence="2">CECT 8670</strain>
    </source>
</reference>
<evidence type="ECO:0000313" key="2">
    <source>
        <dbReference type="EMBL" id="MDN3618869.1"/>
    </source>
</evidence>
<dbReference type="InterPro" id="IPR007298">
    <property type="entry name" value="Cu-R_lipoprotein_NlpE"/>
</dbReference>
<dbReference type="PROSITE" id="PS51257">
    <property type="entry name" value="PROKAR_LIPOPROTEIN"/>
    <property type="match status" value="1"/>
</dbReference>
<gene>
    <name evidence="1" type="ORF">BTO15_12495</name>
    <name evidence="2" type="ORF">QWY81_05285</name>
</gene>
<evidence type="ECO:0000313" key="4">
    <source>
        <dbReference type="Proteomes" id="UP001228636"/>
    </source>
</evidence>
<dbReference type="Proteomes" id="UP000232721">
    <property type="component" value="Chromosome"/>
</dbReference>
<protein>
    <submittedName>
        <fullName evidence="2">Copper resistance protein NlpE</fullName>
    </submittedName>
</protein>
<dbReference type="Proteomes" id="UP001228636">
    <property type="component" value="Unassembled WGS sequence"/>
</dbReference>
<sequence length="122" mass="13431">MKHIIKVIAIVCILFSACKNNTPQDVSGVYIGEFPCASCTGIDNTMTLNSDGTFVLESVYKGQGDDAVFTKTGNYSVENGKVILALETSPFKYEIGDNYIEMLDIDGNKIESELNYKLTKQE</sequence>